<name>A0A9D7SAT6_9BACT</name>
<organism evidence="4 5">
    <name type="scientific">Candidatus Defluviibacterium haderslevense</name>
    <dbReference type="NCBI Taxonomy" id="2981993"/>
    <lineage>
        <taxon>Bacteria</taxon>
        <taxon>Pseudomonadati</taxon>
        <taxon>Bacteroidota</taxon>
        <taxon>Saprospiria</taxon>
        <taxon>Saprospirales</taxon>
        <taxon>Saprospiraceae</taxon>
        <taxon>Candidatus Defluviibacterium</taxon>
    </lineage>
</organism>
<keyword evidence="2" id="KW-0479">Metal-binding</keyword>
<dbReference type="Pfam" id="PF12850">
    <property type="entry name" value="Metallophos_2"/>
    <property type="match status" value="1"/>
</dbReference>
<evidence type="ECO:0000313" key="5">
    <source>
        <dbReference type="Proteomes" id="UP000808349"/>
    </source>
</evidence>
<dbReference type="EMBL" id="JADKFW010000005">
    <property type="protein sequence ID" value="MBK9717844.1"/>
    <property type="molecule type" value="Genomic_DNA"/>
</dbReference>
<evidence type="ECO:0000256" key="1">
    <source>
        <dbReference type="ARBA" id="ARBA00008950"/>
    </source>
</evidence>
<evidence type="ECO:0000256" key="2">
    <source>
        <dbReference type="RuleBase" id="RU362039"/>
    </source>
</evidence>
<dbReference type="GO" id="GO:0016787">
    <property type="term" value="F:hydrolase activity"/>
    <property type="evidence" value="ECO:0007669"/>
    <property type="project" value="UniProtKB-UniRule"/>
</dbReference>
<protein>
    <recommendedName>
        <fullName evidence="2">Phosphoesterase</fullName>
        <ecNumber evidence="2">3.1.4.-</ecNumber>
    </recommendedName>
</protein>
<dbReference type="SUPFAM" id="SSF56300">
    <property type="entry name" value="Metallo-dependent phosphatases"/>
    <property type="match status" value="1"/>
</dbReference>
<dbReference type="InterPro" id="IPR024654">
    <property type="entry name" value="Calcineurin-like_PHP_lpxH"/>
</dbReference>
<accession>A0A9D7SAT6</accession>
<evidence type="ECO:0000259" key="3">
    <source>
        <dbReference type="Pfam" id="PF12850"/>
    </source>
</evidence>
<reference evidence="4 5" key="1">
    <citation type="submission" date="2020-10" db="EMBL/GenBank/DDBJ databases">
        <title>Connecting structure to function with the recovery of over 1000 high-quality activated sludge metagenome-assembled genomes encoding full-length rRNA genes using long-read sequencing.</title>
        <authorList>
            <person name="Singleton C.M."/>
            <person name="Petriglieri F."/>
            <person name="Kristensen J.M."/>
            <person name="Kirkegaard R.H."/>
            <person name="Michaelsen T.Y."/>
            <person name="Andersen M.H."/>
            <person name="Karst S.M."/>
            <person name="Dueholm M.S."/>
            <person name="Nielsen P.H."/>
            <person name="Albertsen M."/>
        </authorList>
    </citation>
    <scope>NUCLEOTIDE SEQUENCE [LARGE SCALE GENOMIC DNA]</scope>
    <source>
        <strain evidence="4">Ribe_18-Q3-R11-54_BAT3C.373</strain>
    </source>
</reference>
<proteinExistence type="inferred from homology"/>
<dbReference type="AlphaFoldDB" id="A0A9D7SAT6"/>
<sequence length="167" mass="19204">MIKIGILSDTHSYLDDKIFEYFKTCDEIWHAGDVGSLHIVDQLTAFKPCRMVFGNIDNKDIRISIPEFEIFHIEEVKVMIIHIAGKFGTYSPQVQALLKEHKPQLLVCGHSHILKIAYDSKWQLLYLNPGAFGIHGIHTVRTLLRFNIHAKDINGMEIIERPRSIKV</sequence>
<gene>
    <name evidence="4" type="ORF">IPO85_10075</name>
</gene>
<dbReference type="InterPro" id="IPR000979">
    <property type="entry name" value="Phosphodiesterase_MJ0936/Vps29"/>
</dbReference>
<dbReference type="Gene3D" id="3.60.21.10">
    <property type="match status" value="1"/>
</dbReference>
<dbReference type="EC" id="3.1.4.-" evidence="2"/>
<dbReference type="NCBIfam" id="TIGR00040">
    <property type="entry name" value="yfcE"/>
    <property type="match status" value="1"/>
</dbReference>
<dbReference type="Proteomes" id="UP000808349">
    <property type="component" value="Unassembled WGS sequence"/>
</dbReference>
<evidence type="ECO:0000313" key="4">
    <source>
        <dbReference type="EMBL" id="MBK9717844.1"/>
    </source>
</evidence>
<feature type="domain" description="Calcineurin-like phosphoesterase" evidence="3">
    <location>
        <begin position="3"/>
        <end position="148"/>
    </location>
</feature>
<comment type="caution">
    <text evidence="4">The sequence shown here is derived from an EMBL/GenBank/DDBJ whole genome shotgun (WGS) entry which is preliminary data.</text>
</comment>
<comment type="cofactor">
    <cofactor evidence="2">
        <name>a divalent metal cation</name>
        <dbReference type="ChEBI" id="CHEBI:60240"/>
    </cofactor>
</comment>
<dbReference type="GO" id="GO:0046872">
    <property type="term" value="F:metal ion binding"/>
    <property type="evidence" value="ECO:0007669"/>
    <property type="project" value="UniProtKB-KW"/>
</dbReference>
<dbReference type="InterPro" id="IPR029052">
    <property type="entry name" value="Metallo-depent_PP-like"/>
</dbReference>
<comment type="similarity">
    <text evidence="1 2">Belongs to the metallophosphoesterase superfamily. YfcE family.</text>
</comment>